<organism evidence="2 3">
    <name type="scientific">Sphaerochaeta associata</name>
    <dbReference type="NCBI Taxonomy" id="1129264"/>
    <lineage>
        <taxon>Bacteria</taxon>
        <taxon>Pseudomonadati</taxon>
        <taxon>Spirochaetota</taxon>
        <taxon>Spirochaetia</taxon>
        <taxon>Spirochaetales</taxon>
        <taxon>Sphaerochaetaceae</taxon>
        <taxon>Sphaerochaeta</taxon>
    </lineage>
</organism>
<dbReference type="Proteomes" id="UP000829708">
    <property type="component" value="Chromosome"/>
</dbReference>
<accession>A0ABY4DEX9</accession>
<sequence>MRLPPTKCSIQKKPYSVKDLLAIHGLLTNGLVLECGSFRSTAVGVMKEEQVIHIAPPAPMVAHLVSDLLEWVKESAYPMLIKSAIFHYEFEYIHPFTDGNGRMGRMWQTLLLTSWNPLFSCLAVEEIVKDRQHQYYDVINKSTLQNDSAPFVTFMPEAINQALDELTPTKEIISPYVEKLLSVMGTRMLSAQEIMRELGLTNRQSFMQVYLHPALELGLVQMTIPDKPNSRLQTYCARLE</sequence>
<dbReference type="SUPFAM" id="SSF140931">
    <property type="entry name" value="Fic-like"/>
    <property type="match status" value="1"/>
</dbReference>
<gene>
    <name evidence="2" type="ORF">MUG09_06095</name>
</gene>
<dbReference type="EMBL" id="CP094929">
    <property type="protein sequence ID" value="UOM52760.1"/>
    <property type="molecule type" value="Genomic_DNA"/>
</dbReference>
<dbReference type="Pfam" id="PF21247">
    <property type="entry name" value="Fic-like_C"/>
    <property type="match status" value="1"/>
</dbReference>
<evidence type="ECO:0000313" key="2">
    <source>
        <dbReference type="EMBL" id="UOM52760.1"/>
    </source>
</evidence>
<dbReference type="InterPro" id="IPR036597">
    <property type="entry name" value="Fido-like_dom_sf"/>
</dbReference>
<proteinExistence type="predicted"/>
<dbReference type="InterPro" id="IPR049514">
    <property type="entry name" value="Fic-like_C"/>
</dbReference>
<dbReference type="Gene3D" id="1.10.3290.10">
    <property type="entry name" value="Fido-like domain"/>
    <property type="match status" value="1"/>
</dbReference>
<evidence type="ECO:0000259" key="1">
    <source>
        <dbReference type="PROSITE" id="PS51459"/>
    </source>
</evidence>
<dbReference type="InterPro" id="IPR003812">
    <property type="entry name" value="Fido"/>
</dbReference>
<evidence type="ECO:0000313" key="3">
    <source>
        <dbReference type="Proteomes" id="UP000829708"/>
    </source>
</evidence>
<dbReference type="PANTHER" id="PTHR13504">
    <property type="entry name" value="FIDO DOMAIN-CONTAINING PROTEIN DDB_G0283145"/>
    <property type="match status" value="1"/>
</dbReference>
<reference evidence="3" key="1">
    <citation type="journal article" date="2024" name="J Bioinform Genom">
        <title>Complete genome sequence of the type strain bacterium Sphaerochaeta associata GLS2t (VKM B-2742)t.</title>
        <authorList>
            <person name="Troshina O.Y."/>
            <person name="Tepeeva A.N."/>
            <person name="Arzamasceva V.O."/>
            <person name="Whitman W.B."/>
            <person name="Varghese N."/>
            <person name="Shapiro N."/>
            <person name="Woyke T."/>
            <person name="Kripides N.C."/>
            <person name="Vasilenko O.V."/>
        </authorList>
    </citation>
    <scope>NUCLEOTIDE SEQUENCE [LARGE SCALE GENOMIC DNA]</scope>
    <source>
        <strain evidence="3">GLS2T</strain>
    </source>
</reference>
<dbReference type="Pfam" id="PF02661">
    <property type="entry name" value="Fic"/>
    <property type="match status" value="1"/>
</dbReference>
<protein>
    <submittedName>
        <fullName evidence="2">Fic family protein</fullName>
    </submittedName>
</protein>
<keyword evidence="3" id="KW-1185">Reference proteome</keyword>
<name>A0ABY4DEX9_9SPIR</name>
<feature type="domain" description="Fido" evidence="1">
    <location>
        <begin position="15"/>
        <end position="157"/>
    </location>
</feature>
<dbReference type="PROSITE" id="PS51459">
    <property type="entry name" value="FIDO"/>
    <property type="match status" value="1"/>
</dbReference>
<dbReference type="RefSeq" id="WP_244775365.1">
    <property type="nucleotide sequence ID" value="NZ_FXUH01000003.1"/>
</dbReference>
<dbReference type="InterPro" id="IPR040198">
    <property type="entry name" value="Fido_containing"/>
</dbReference>
<dbReference type="PANTHER" id="PTHR13504:SF38">
    <property type="entry name" value="FIDO DOMAIN-CONTAINING PROTEIN"/>
    <property type="match status" value="1"/>
</dbReference>